<keyword evidence="2" id="KW-1185">Reference proteome</keyword>
<organism evidence="1 2">
    <name type="scientific">Cryobacterium tepidiphilum</name>
    <dbReference type="NCBI Taxonomy" id="2486026"/>
    <lineage>
        <taxon>Bacteria</taxon>
        <taxon>Bacillati</taxon>
        <taxon>Actinomycetota</taxon>
        <taxon>Actinomycetes</taxon>
        <taxon>Micrococcales</taxon>
        <taxon>Microbacteriaceae</taxon>
        <taxon>Cryobacterium</taxon>
    </lineage>
</organism>
<gene>
    <name evidence="1" type="ORF">EEJ31_03935</name>
</gene>
<accession>A0A3M8LQ04</accession>
<dbReference type="OrthoDB" id="5123240at2"/>
<protein>
    <submittedName>
        <fullName evidence="1">Uncharacterized protein</fullName>
    </submittedName>
</protein>
<evidence type="ECO:0000313" key="1">
    <source>
        <dbReference type="EMBL" id="RNE66558.1"/>
    </source>
</evidence>
<proteinExistence type="predicted"/>
<sequence length="96" mass="10050">MMLDANGRQLSQLIVIDGIPARPEPGGAVAAAAELNRILTQEAPGGSVILTLERPGTATVTVADETWAHELQRSFGKVMPITGMFVAHDGGICALR</sequence>
<reference evidence="1 2" key="1">
    <citation type="submission" date="2018-11" db="EMBL/GenBank/DDBJ databases">
        <title>Cryobacterium sp. nov., isolated from rhizosphere soil of lettuce.</title>
        <authorList>
            <person name="Wang Y."/>
        </authorList>
    </citation>
    <scope>NUCLEOTIDE SEQUENCE [LARGE SCALE GENOMIC DNA]</scope>
    <source>
        <strain evidence="1 2">NEAU-85</strain>
    </source>
</reference>
<dbReference type="RefSeq" id="WP_123044992.1">
    <property type="nucleotide sequence ID" value="NZ_RDSR01000004.1"/>
</dbReference>
<dbReference type="AlphaFoldDB" id="A0A3M8LQ04"/>
<evidence type="ECO:0000313" key="2">
    <source>
        <dbReference type="Proteomes" id="UP000279859"/>
    </source>
</evidence>
<name>A0A3M8LQ04_9MICO</name>
<comment type="caution">
    <text evidence="1">The sequence shown here is derived from an EMBL/GenBank/DDBJ whole genome shotgun (WGS) entry which is preliminary data.</text>
</comment>
<dbReference type="Proteomes" id="UP000279859">
    <property type="component" value="Unassembled WGS sequence"/>
</dbReference>
<dbReference type="EMBL" id="RDSR01000004">
    <property type="protein sequence ID" value="RNE66558.1"/>
    <property type="molecule type" value="Genomic_DNA"/>
</dbReference>